<dbReference type="InterPro" id="IPR011990">
    <property type="entry name" value="TPR-like_helical_dom_sf"/>
</dbReference>
<dbReference type="Pfam" id="PF14559">
    <property type="entry name" value="TPR_19"/>
    <property type="match status" value="1"/>
</dbReference>
<protein>
    <submittedName>
        <fullName evidence="3">Tetratricopeptide repeat protein</fullName>
    </submittedName>
</protein>
<feature type="repeat" description="TPR" evidence="1">
    <location>
        <begin position="89"/>
        <end position="122"/>
    </location>
</feature>
<keyword evidence="1" id="KW-0802">TPR repeat</keyword>
<proteinExistence type="predicted"/>
<name>A0ABW2L2X1_9BACT</name>
<evidence type="ECO:0000256" key="1">
    <source>
        <dbReference type="PROSITE-ProRule" id="PRU00339"/>
    </source>
</evidence>
<evidence type="ECO:0000256" key="2">
    <source>
        <dbReference type="SAM" id="SignalP"/>
    </source>
</evidence>
<dbReference type="Gene3D" id="1.25.40.10">
    <property type="entry name" value="Tetratricopeptide repeat domain"/>
    <property type="match status" value="1"/>
</dbReference>
<sequence>MKSHLIFLLSASFCVSGLYAQSDSNSAPEAASSDQAMLPWQKEFLNLPEDQRVEFGKHMNKSRELFGQKRVFECIEELGKAQAIFDNSPDVENLLGACQVEFRAFDKAMQHFERANELQPGEKSIQFNIAELYFVTKQWEKAEETLAALVERSKAEESKGRSLMMQRLVEFKLMLTRIKLGKMEEAKQMAELYDHLDDSPYCYFAEAAIAYQNEDELTAEMAMARAGRIFRDPAIISPWQDTMMEFGYMKSFFGGDLPEEE</sequence>
<dbReference type="Proteomes" id="UP001596472">
    <property type="component" value="Unassembled WGS sequence"/>
</dbReference>
<dbReference type="InterPro" id="IPR019734">
    <property type="entry name" value="TPR_rpt"/>
</dbReference>
<dbReference type="PROSITE" id="PS50005">
    <property type="entry name" value="TPR"/>
    <property type="match status" value="1"/>
</dbReference>
<dbReference type="RefSeq" id="WP_379708816.1">
    <property type="nucleotide sequence ID" value="NZ_JBHTBS010000001.1"/>
</dbReference>
<feature type="chain" id="PRO_5046793138" evidence="2">
    <location>
        <begin position="21"/>
        <end position="261"/>
    </location>
</feature>
<accession>A0ABW2L2X1</accession>
<keyword evidence="2" id="KW-0732">Signal</keyword>
<organism evidence="3 4">
    <name type="scientific">Haloferula chungangensis</name>
    <dbReference type="NCBI Taxonomy" id="1048331"/>
    <lineage>
        <taxon>Bacteria</taxon>
        <taxon>Pseudomonadati</taxon>
        <taxon>Verrucomicrobiota</taxon>
        <taxon>Verrucomicrobiia</taxon>
        <taxon>Verrucomicrobiales</taxon>
        <taxon>Verrucomicrobiaceae</taxon>
        <taxon>Haloferula</taxon>
    </lineage>
</organism>
<evidence type="ECO:0000313" key="4">
    <source>
        <dbReference type="Proteomes" id="UP001596472"/>
    </source>
</evidence>
<comment type="caution">
    <text evidence="3">The sequence shown here is derived from an EMBL/GenBank/DDBJ whole genome shotgun (WGS) entry which is preliminary data.</text>
</comment>
<dbReference type="EMBL" id="JBHTBS010000001">
    <property type="protein sequence ID" value="MFC7336069.1"/>
    <property type="molecule type" value="Genomic_DNA"/>
</dbReference>
<reference evidence="4" key="1">
    <citation type="journal article" date="2019" name="Int. J. Syst. Evol. Microbiol.">
        <title>The Global Catalogue of Microorganisms (GCM) 10K type strain sequencing project: providing services to taxonomists for standard genome sequencing and annotation.</title>
        <authorList>
            <consortium name="The Broad Institute Genomics Platform"/>
            <consortium name="The Broad Institute Genome Sequencing Center for Infectious Disease"/>
            <person name="Wu L."/>
            <person name="Ma J."/>
        </authorList>
    </citation>
    <scope>NUCLEOTIDE SEQUENCE [LARGE SCALE GENOMIC DNA]</scope>
    <source>
        <strain evidence="4">CGMCC 4.1467</strain>
    </source>
</reference>
<feature type="signal peptide" evidence="2">
    <location>
        <begin position="1"/>
        <end position="20"/>
    </location>
</feature>
<gene>
    <name evidence="3" type="ORF">ACFQY0_02675</name>
</gene>
<evidence type="ECO:0000313" key="3">
    <source>
        <dbReference type="EMBL" id="MFC7336069.1"/>
    </source>
</evidence>
<dbReference type="SUPFAM" id="SSF48452">
    <property type="entry name" value="TPR-like"/>
    <property type="match status" value="1"/>
</dbReference>
<keyword evidence="4" id="KW-1185">Reference proteome</keyword>